<organism evidence="1 2">
    <name type="scientific">Nannocystis exedens</name>
    <dbReference type="NCBI Taxonomy" id="54"/>
    <lineage>
        <taxon>Bacteria</taxon>
        <taxon>Pseudomonadati</taxon>
        <taxon>Myxococcota</taxon>
        <taxon>Polyangia</taxon>
        <taxon>Nannocystales</taxon>
        <taxon>Nannocystaceae</taxon>
        <taxon>Nannocystis</taxon>
    </lineage>
</organism>
<name>A0A1I1SYE2_9BACT</name>
<protein>
    <submittedName>
        <fullName evidence="1">Uncharacterized protein</fullName>
    </submittedName>
</protein>
<evidence type="ECO:0000313" key="2">
    <source>
        <dbReference type="Proteomes" id="UP000199400"/>
    </source>
</evidence>
<accession>A0A1I1SYE2</accession>
<keyword evidence="2" id="KW-1185">Reference proteome</keyword>
<sequence length="246" mass="26413">MTVSATILGGLWCALLRREKRARAVHARPCVICKWPAALSSATDCCPACVADPRWDCIGARSALSAEARTALIAFLAERGMFSEQRARRTLPRLHPSSGPGRDLVVGARRLCAESRSDLVDGHEPEPTSVYDMGADLLGMCVECEAWPGERHLGHECLGDVFWAAWDLEEPREVAAVLAVGALFNELGAAADIGLTLALLDERVGFHLGPPEPAPEEGRRTGRLLARQVADLVADRGWTVLEGGGS</sequence>
<dbReference type="RefSeq" id="WP_143140132.1">
    <property type="nucleotide sequence ID" value="NZ_FOMX01000002.1"/>
</dbReference>
<dbReference type="STRING" id="54.SAMN02745121_00260"/>
<dbReference type="EMBL" id="FOMX01000002">
    <property type="protein sequence ID" value="SFD49788.1"/>
    <property type="molecule type" value="Genomic_DNA"/>
</dbReference>
<dbReference type="AlphaFoldDB" id="A0A1I1SYE2"/>
<gene>
    <name evidence="1" type="ORF">SAMN02745121_00260</name>
</gene>
<evidence type="ECO:0000313" key="1">
    <source>
        <dbReference type="EMBL" id="SFD49788.1"/>
    </source>
</evidence>
<dbReference type="Proteomes" id="UP000199400">
    <property type="component" value="Unassembled WGS sequence"/>
</dbReference>
<proteinExistence type="predicted"/>
<reference evidence="2" key="1">
    <citation type="submission" date="2016-10" db="EMBL/GenBank/DDBJ databases">
        <authorList>
            <person name="Varghese N."/>
            <person name="Submissions S."/>
        </authorList>
    </citation>
    <scope>NUCLEOTIDE SEQUENCE [LARGE SCALE GENOMIC DNA]</scope>
    <source>
        <strain evidence="2">ATCC 25963</strain>
    </source>
</reference>